<keyword evidence="4" id="KW-1185">Reference proteome</keyword>
<keyword evidence="3" id="KW-0328">Glycosyltransferase</keyword>
<evidence type="ECO:0000259" key="2">
    <source>
        <dbReference type="Pfam" id="PF00535"/>
    </source>
</evidence>
<dbReference type="RefSeq" id="WP_302716966.1">
    <property type="nucleotide sequence ID" value="NZ_JAULSJ010000025.1"/>
</dbReference>
<keyword evidence="1" id="KW-1133">Transmembrane helix</keyword>
<proteinExistence type="predicted"/>
<sequence>MTCSIIIINYNTKQLTTDCIHSVKKYTEDISHEIILVDNASTDGSKEHFENFEGIKYIYSDTNLGFGRANNLGVQQAEGEFLFFLNSDTLLIEDSITKLHSFFVNNEDQLNIGVLGCPLIDKNHTINGYGNSFPTCSNEKNKVWKQIPFVSSFILLQEEKVYDFSKTYFEIDYVIGADMFMRKSLFEKLDGFFHKFFMYYEETDLQKRISNLGYKQYIYTKTNIIHLEEASSKTIVNYSNKKRIMTHTSRVLYLKRNDRKRFSTFVITDYLFLILNFFNFKYTFKENWKYFTEIIKTY</sequence>
<dbReference type="Pfam" id="PF00535">
    <property type="entry name" value="Glycos_transf_2"/>
    <property type="match status" value="1"/>
</dbReference>
<dbReference type="EMBL" id="JAULSJ010000025">
    <property type="protein sequence ID" value="MDO3426251.1"/>
    <property type="molecule type" value="Genomic_DNA"/>
</dbReference>
<dbReference type="EC" id="2.4.-.-" evidence="3"/>
<keyword evidence="1" id="KW-0812">Transmembrane</keyword>
<dbReference type="InterPro" id="IPR029044">
    <property type="entry name" value="Nucleotide-diphossugar_trans"/>
</dbReference>
<evidence type="ECO:0000313" key="3">
    <source>
        <dbReference type="EMBL" id="MDO3426251.1"/>
    </source>
</evidence>
<comment type="caution">
    <text evidence="3">The sequence shown here is derived from an EMBL/GenBank/DDBJ whole genome shotgun (WGS) entry which is preliminary data.</text>
</comment>
<dbReference type="PANTHER" id="PTHR43179">
    <property type="entry name" value="RHAMNOSYLTRANSFERASE WBBL"/>
    <property type="match status" value="1"/>
</dbReference>
<dbReference type="InterPro" id="IPR001173">
    <property type="entry name" value="Glyco_trans_2-like"/>
</dbReference>
<protein>
    <submittedName>
        <fullName evidence="3">Glycosyltransferase family 2 protein</fullName>
        <ecNumber evidence="3">2.4.-.-</ecNumber>
    </submittedName>
</protein>
<dbReference type="Proteomes" id="UP001168128">
    <property type="component" value="Unassembled WGS sequence"/>
</dbReference>
<keyword evidence="3" id="KW-0808">Transferase</keyword>
<name>A0ABT8U597_9FLAO</name>
<accession>A0ABT8U597</accession>
<dbReference type="Gene3D" id="3.90.550.10">
    <property type="entry name" value="Spore Coat Polysaccharide Biosynthesis Protein SpsA, Chain A"/>
    <property type="match status" value="1"/>
</dbReference>
<evidence type="ECO:0000313" key="4">
    <source>
        <dbReference type="Proteomes" id="UP001168128"/>
    </source>
</evidence>
<dbReference type="GO" id="GO:0016757">
    <property type="term" value="F:glycosyltransferase activity"/>
    <property type="evidence" value="ECO:0007669"/>
    <property type="project" value="UniProtKB-KW"/>
</dbReference>
<gene>
    <name evidence="3" type="ORF">QWT87_15220</name>
</gene>
<evidence type="ECO:0000256" key="1">
    <source>
        <dbReference type="SAM" id="Phobius"/>
    </source>
</evidence>
<dbReference type="PANTHER" id="PTHR43179:SF7">
    <property type="entry name" value="RHAMNOSYLTRANSFERASE WBBL"/>
    <property type="match status" value="1"/>
</dbReference>
<feature type="domain" description="Glycosyltransferase 2-like" evidence="2">
    <location>
        <begin position="4"/>
        <end position="157"/>
    </location>
</feature>
<reference evidence="3" key="1">
    <citation type="submission" date="2023-07" db="EMBL/GenBank/DDBJ databases">
        <title>AMR profile of multidrug- resistance Chryseobacterium gambrini related strain.</title>
        <authorList>
            <person name="Kirdat K."/>
            <person name="Bhatt A."/>
            <person name="Kuyare S."/>
            <person name="Yadav A."/>
        </authorList>
    </citation>
    <scope>NUCLEOTIDE SEQUENCE</scope>
    <source>
        <strain evidence="3">APV-1</strain>
    </source>
</reference>
<keyword evidence="1" id="KW-0472">Membrane</keyword>
<dbReference type="CDD" id="cd04186">
    <property type="entry name" value="GT_2_like_c"/>
    <property type="match status" value="1"/>
</dbReference>
<dbReference type="SUPFAM" id="SSF53448">
    <property type="entry name" value="Nucleotide-diphospho-sugar transferases"/>
    <property type="match status" value="1"/>
</dbReference>
<organism evidence="3 4">
    <name type="scientific">Chryseobacterium urinae</name>
    <dbReference type="NCBI Taxonomy" id="3058400"/>
    <lineage>
        <taxon>Bacteria</taxon>
        <taxon>Pseudomonadati</taxon>
        <taxon>Bacteroidota</taxon>
        <taxon>Flavobacteriia</taxon>
        <taxon>Flavobacteriales</taxon>
        <taxon>Weeksellaceae</taxon>
        <taxon>Chryseobacterium group</taxon>
        <taxon>Chryseobacterium</taxon>
    </lineage>
</organism>
<feature type="transmembrane region" description="Helical" evidence="1">
    <location>
        <begin position="262"/>
        <end position="280"/>
    </location>
</feature>